<name>A0A1I6ECS6_9FIRM</name>
<dbReference type="AlphaFoldDB" id="A0A1I6ECS6"/>
<accession>A0A1I6ECS6</accession>
<keyword evidence="2" id="KW-1185">Reference proteome</keyword>
<dbReference type="Proteomes" id="UP000199584">
    <property type="component" value="Unassembled WGS sequence"/>
</dbReference>
<organism evidence="1 2">
    <name type="scientific">Desulfoscipio geothermicus DSM 3669</name>
    <dbReference type="NCBI Taxonomy" id="1121426"/>
    <lineage>
        <taxon>Bacteria</taxon>
        <taxon>Bacillati</taxon>
        <taxon>Bacillota</taxon>
        <taxon>Clostridia</taxon>
        <taxon>Eubacteriales</taxon>
        <taxon>Desulfallaceae</taxon>
        <taxon>Desulfoscipio</taxon>
    </lineage>
</organism>
<dbReference type="STRING" id="39060.SAMN05660706_13523"/>
<dbReference type="RefSeq" id="WP_092486923.1">
    <property type="nucleotide sequence ID" value="NZ_FOYM01000035.1"/>
</dbReference>
<evidence type="ECO:0000313" key="1">
    <source>
        <dbReference type="EMBL" id="SFR15322.1"/>
    </source>
</evidence>
<proteinExistence type="predicted"/>
<dbReference type="EMBL" id="FOYM01000035">
    <property type="protein sequence ID" value="SFR15322.1"/>
    <property type="molecule type" value="Genomic_DNA"/>
</dbReference>
<evidence type="ECO:0000313" key="2">
    <source>
        <dbReference type="Proteomes" id="UP000199584"/>
    </source>
</evidence>
<gene>
    <name evidence="1" type="ORF">SAMN05660706_13523</name>
</gene>
<protein>
    <submittedName>
        <fullName evidence="1">Uncharacterized protein</fullName>
    </submittedName>
</protein>
<reference evidence="2" key="1">
    <citation type="submission" date="2016-10" db="EMBL/GenBank/DDBJ databases">
        <authorList>
            <person name="Varghese N."/>
            <person name="Submissions S."/>
        </authorList>
    </citation>
    <scope>NUCLEOTIDE SEQUENCE [LARGE SCALE GENOMIC DNA]</scope>
    <source>
        <strain evidence="2">DSM 3669</strain>
    </source>
</reference>
<sequence length="92" mass="10550">MTDQEKVDLINTLHPKVVDYDADGEICYYVYVPLDDETRDVLKKLGCDDNYINLNSVEGLGQLLFDLTQVGFDFANWWHSESGFSLIKPIEC</sequence>
<dbReference type="OrthoDB" id="3035818at2"/>